<feature type="region of interest" description="Disordered" evidence="1">
    <location>
        <begin position="246"/>
        <end position="319"/>
    </location>
</feature>
<feature type="compositionally biased region" description="Basic and acidic residues" evidence="1">
    <location>
        <begin position="259"/>
        <end position="274"/>
    </location>
</feature>
<evidence type="ECO:0000256" key="1">
    <source>
        <dbReference type="SAM" id="MobiDB-lite"/>
    </source>
</evidence>
<feature type="region of interest" description="Disordered" evidence="1">
    <location>
        <begin position="23"/>
        <end position="136"/>
    </location>
</feature>
<feature type="compositionally biased region" description="Polar residues" evidence="1">
    <location>
        <begin position="100"/>
        <end position="112"/>
    </location>
</feature>
<evidence type="ECO:0000313" key="3">
    <source>
        <dbReference type="Proteomes" id="UP001213681"/>
    </source>
</evidence>
<evidence type="ECO:0000313" key="2">
    <source>
        <dbReference type="EMBL" id="KAJ5438684.1"/>
    </source>
</evidence>
<reference evidence="2" key="1">
    <citation type="submission" date="2022-12" db="EMBL/GenBank/DDBJ databases">
        <authorList>
            <person name="Petersen C."/>
        </authorList>
    </citation>
    <scope>NUCLEOTIDE SEQUENCE</scope>
    <source>
        <strain evidence="2">IBT 16125</strain>
    </source>
</reference>
<dbReference type="GeneID" id="81603307"/>
<keyword evidence="3" id="KW-1185">Reference proteome</keyword>
<evidence type="ECO:0008006" key="4">
    <source>
        <dbReference type="Google" id="ProtNLM"/>
    </source>
</evidence>
<proteinExistence type="predicted"/>
<reference evidence="2" key="2">
    <citation type="journal article" date="2023" name="IMA Fungus">
        <title>Comparative genomic study of the Penicillium genus elucidates a diverse pangenome and 15 lateral gene transfer events.</title>
        <authorList>
            <person name="Petersen C."/>
            <person name="Sorensen T."/>
            <person name="Nielsen M.R."/>
            <person name="Sondergaard T.E."/>
            <person name="Sorensen J.L."/>
            <person name="Fitzpatrick D.A."/>
            <person name="Frisvad J.C."/>
            <person name="Nielsen K.L."/>
        </authorList>
    </citation>
    <scope>NUCLEOTIDE SEQUENCE</scope>
    <source>
        <strain evidence="2">IBT 16125</strain>
    </source>
</reference>
<comment type="caution">
    <text evidence="2">The sequence shown here is derived from an EMBL/GenBank/DDBJ whole genome shotgun (WGS) entry which is preliminary data.</text>
</comment>
<organism evidence="2 3">
    <name type="scientific">Penicillium daleae</name>
    <dbReference type="NCBI Taxonomy" id="63821"/>
    <lineage>
        <taxon>Eukaryota</taxon>
        <taxon>Fungi</taxon>
        <taxon>Dikarya</taxon>
        <taxon>Ascomycota</taxon>
        <taxon>Pezizomycotina</taxon>
        <taxon>Eurotiomycetes</taxon>
        <taxon>Eurotiomycetidae</taxon>
        <taxon>Eurotiales</taxon>
        <taxon>Aspergillaceae</taxon>
        <taxon>Penicillium</taxon>
    </lineage>
</organism>
<feature type="compositionally biased region" description="Polar residues" evidence="1">
    <location>
        <begin position="121"/>
        <end position="136"/>
    </location>
</feature>
<sequence>MAKKQQQPSQQTAVSFDAIIQSGNHCLPPNAFPTPDLTYPSRNLDRRKKQNEQLASQLLGKKRNEKGRRASAPGPGAINRMPTSKPGSLASRIAVPKRSASVSARPNQTNKVTKAKPTPATAPSTRKSTKPTTQRRTNIERLQTALDSGNAQATVRPARAGMTIKGASGPFVVIGANFAPGTTAADIQSAIEPISGPMLTCRVTSHHPTVTAEFAFSEKWCAENAVANFHNQRADGRLLSIKLQPAGTHVSTPSGSYNDLREQADRERRNRRAEPVLQDGRFGFDGTGGNLNSETGLYSDEMMLDAPQQKTQDRRRQRR</sequence>
<accession>A0AAD6C071</accession>
<protein>
    <recommendedName>
        <fullName evidence="4">RRM domain-containing protein</fullName>
    </recommendedName>
</protein>
<dbReference type="RefSeq" id="XP_056761913.1">
    <property type="nucleotide sequence ID" value="XM_056913064.1"/>
</dbReference>
<gene>
    <name evidence="2" type="ORF">N7458_009682</name>
</gene>
<dbReference type="AlphaFoldDB" id="A0AAD6C071"/>
<name>A0AAD6C071_9EURO</name>
<dbReference type="EMBL" id="JAPVEA010000008">
    <property type="protein sequence ID" value="KAJ5438684.1"/>
    <property type="molecule type" value="Genomic_DNA"/>
</dbReference>
<dbReference type="Proteomes" id="UP001213681">
    <property type="component" value="Unassembled WGS sequence"/>
</dbReference>